<dbReference type="InterPro" id="IPR029044">
    <property type="entry name" value="Nucleotide-diphossugar_trans"/>
</dbReference>
<keyword evidence="2" id="KW-0548">Nucleotidyltransferase</keyword>
<sequence length="236" mass="26421">MPMAGEGSRFANAGWTTPKPLIELHGQPLFKHAISSVSAEGIEMKYSFIVRQEHIEKYGIDAGIKSFLPEANVFSVMKTTRGAVETCLMAESAIADEDAVIVMDCDLEFRSVKFIEIIKAILSQPMEEANGGALVSFTSDQPKYSYAEVGEDGYVVRTAEKEVISNHALCGAYFFSTGKRFKEIAHQLLNEPEFKKPEYYVSLLYNYMLAAGEKVQLAPMEEYYSYGTPEELKQYQ</sequence>
<evidence type="ECO:0000259" key="3">
    <source>
        <dbReference type="Pfam" id="PF00483"/>
    </source>
</evidence>
<comment type="caution">
    <text evidence="4">The sequence shown here is derived from an EMBL/GenBank/DDBJ whole genome shotgun (WGS) entry which is preliminary data.</text>
</comment>
<dbReference type="EMBL" id="AMCI01009423">
    <property type="protein sequence ID" value="EJW89527.1"/>
    <property type="molecule type" value="Genomic_DNA"/>
</dbReference>
<evidence type="ECO:0000256" key="2">
    <source>
        <dbReference type="ARBA" id="ARBA00022695"/>
    </source>
</evidence>
<feature type="domain" description="Nucleotidyl transferase" evidence="3">
    <location>
        <begin position="4"/>
        <end position="192"/>
    </location>
</feature>
<dbReference type="GO" id="GO:0016779">
    <property type="term" value="F:nucleotidyltransferase activity"/>
    <property type="evidence" value="ECO:0007669"/>
    <property type="project" value="UniProtKB-KW"/>
</dbReference>
<dbReference type="PIRSF" id="PIRSF028162">
    <property type="entry name" value="BcbE_prd"/>
    <property type="match status" value="1"/>
</dbReference>
<evidence type="ECO:0000256" key="1">
    <source>
        <dbReference type="ARBA" id="ARBA00022679"/>
    </source>
</evidence>
<proteinExistence type="predicted"/>
<dbReference type="Pfam" id="PF00483">
    <property type="entry name" value="NTP_transferase"/>
    <property type="match status" value="1"/>
</dbReference>
<name>J9FIS8_9ZZZZ</name>
<keyword evidence="1 4" id="KW-0808">Transferase</keyword>
<organism evidence="4">
    <name type="scientific">gut metagenome</name>
    <dbReference type="NCBI Taxonomy" id="749906"/>
    <lineage>
        <taxon>unclassified sequences</taxon>
        <taxon>metagenomes</taxon>
        <taxon>organismal metagenomes</taxon>
    </lineage>
</organism>
<dbReference type="SUPFAM" id="SSF53448">
    <property type="entry name" value="Nucleotide-diphospho-sugar transferases"/>
    <property type="match status" value="1"/>
</dbReference>
<dbReference type="InterPro" id="IPR016873">
    <property type="entry name" value="Caps_polysacc_synth_BcbE_prd"/>
</dbReference>
<dbReference type="AlphaFoldDB" id="J9FIS8"/>
<dbReference type="InterPro" id="IPR050065">
    <property type="entry name" value="GlmU-like"/>
</dbReference>
<dbReference type="PANTHER" id="PTHR43584">
    <property type="entry name" value="NUCLEOTIDYL TRANSFERASE"/>
    <property type="match status" value="1"/>
</dbReference>
<reference evidence="4" key="1">
    <citation type="journal article" date="2012" name="PLoS ONE">
        <title>Gene sets for utilization of primary and secondary nutrition supplies in the distal gut of endangered iberian lynx.</title>
        <authorList>
            <person name="Alcaide M."/>
            <person name="Messina E."/>
            <person name="Richter M."/>
            <person name="Bargiela R."/>
            <person name="Peplies J."/>
            <person name="Huws S.A."/>
            <person name="Newbold C.J."/>
            <person name="Golyshin P.N."/>
            <person name="Simon M.A."/>
            <person name="Lopez G."/>
            <person name="Yakimov M.M."/>
            <person name="Ferrer M."/>
        </authorList>
    </citation>
    <scope>NUCLEOTIDE SEQUENCE</scope>
</reference>
<dbReference type="Gene3D" id="3.90.550.10">
    <property type="entry name" value="Spore Coat Polysaccharide Biosynthesis Protein SpsA, Chain A"/>
    <property type="match status" value="1"/>
</dbReference>
<protein>
    <submittedName>
        <fullName evidence="4">Nucleotidyl transferase</fullName>
    </submittedName>
</protein>
<dbReference type="InterPro" id="IPR005835">
    <property type="entry name" value="NTP_transferase_dom"/>
</dbReference>
<accession>J9FIS8</accession>
<evidence type="ECO:0000313" key="4">
    <source>
        <dbReference type="EMBL" id="EJW89527.1"/>
    </source>
</evidence>
<gene>
    <name evidence="4" type="ORF">EVA_22363</name>
</gene>
<dbReference type="PANTHER" id="PTHR43584:SF8">
    <property type="entry name" value="N-ACETYLMURAMATE ALPHA-1-PHOSPHATE URIDYLYLTRANSFERASE"/>
    <property type="match status" value="1"/>
</dbReference>
<dbReference type="CDD" id="cd04183">
    <property type="entry name" value="GT2_BcE_like"/>
    <property type="match status" value="1"/>
</dbReference>